<evidence type="ECO:0000256" key="5">
    <source>
        <dbReference type="ARBA" id="ARBA00022741"/>
    </source>
</evidence>
<dbReference type="GO" id="GO:0005524">
    <property type="term" value="F:ATP binding"/>
    <property type="evidence" value="ECO:0007669"/>
    <property type="project" value="UniProtKB-KW"/>
</dbReference>
<dbReference type="Pfam" id="PF13793">
    <property type="entry name" value="Pribosyltran_N"/>
    <property type="match status" value="1"/>
</dbReference>
<comment type="subcellular location">
    <subcellularLocation>
        <location evidence="11">Cytoplasm</location>
    </subcellularLocation>
</comment>
<dbReference type="GO" id="GO:0006164">
    <property type="term" value="P:purine nucleotide biosynthetic process"/>
    <property type="evidence" value="ECO:0007669"/>
    <property type="project" value="TreeGrafter"/>
</dbReference>
<dbReference type="NCBIfam" id="TIGR01251">
    <property type="entry name" value="ribP_PPkin"/>
    <property type="match status" value="1"/>
</dbReference>
<keyword evidence="7 11" id="KW-0067">ATP-binding</keyword>
<accession>A0A8D5U615</accession>
<evidence type="ECO:0000256" key="1">
    <source>
        <dbReference type="ARBA" id="ARBA00022490"/>
    </source>
</evidence>
<dbReference type="RefSeq" id="WP_221286732.1">
    <property type="nucleotide sequence ID" value="NZ_AP024597.1"/>
</dbReference>
<feature type="binding site" evidence="11">
    <location>
        <begin position="93"/>
        <end position="94"/>
    </location>
    <ligand>
        <name>ATP</name>
        <dbReference type="ChEBI" id="CHEBI:30616"/>
    </ligand>
</feature>
<evidence type="ECO:0000256" key="4">
    <source>
        <dbReference type="ARBA" id="ARBA00022727"/>
    </source>
</evidence>
<evidence type="ECO:0000256" key="11">
    <source>
        <dbReference type="HAMAP-Rule" id="MF_00583"/>
    </source>
</evidence>
<dbReference type="GO" id="GO:0002189">
    <property type="term" value="C:ribose phosphate diphosphokinase complex"/>
    <property type="evidence" value="ECO:0007669"/>
    <property type="project" value="TreeGrafter"/>
</dbReference>
<keyword evidence="4 11" id="KW-0545">Nucleotide biosynthesis</keyword>
<dbReference type="Gene3D" id="3.40.50.2020">
    <property type="match status" value="2"/>
</dbReference>
<keyword evidence="14" id="KW-1185">Reference proteome</keyword>
<feature type="binding site" evidence="11">
    <location>
        <begin position="34"/>
        <end position="36"/>
    </location>
    <ligand>
        <name>ATP</name>
        <dbReference type="ChEBI" id="CHEBI:30616"/>
    </ligand>
</feature>
<dbReference type="InterPro" id="IPR005946">
    <property type="entry name" value="Rib-P_diPkinase"/>
</dbReference>
<feature type="binding site" evidence="11">
    <location>
        <position position="190"/>
    </location>
    <ligand>
        <name>D-ribose 5-phosphate</name>
        <dbReference type="ChEBI" id="CHEBI:78346"/>
    </ligand>
</feature>
<evidence type="ECO:0000256" key="8">
    <source>
        <dbReference type="ARBA" id="ARBA00022842"/>
    </source>
</evidence>
<dbReference type="PANTHER" id="PTHR10210:SF32">
    <property type="entry name" value="RIBOSE-PHOSPHATE PYROPHOSPHOKINASE 2"/>
    <property type="match status" value="1"/>
</dbReference>
<feature type="binding site" evidence="11">
    <location>
        <position position="127"/>
    </location>
    <ligand>
        <name>Mg(2+)</name>
        <dbReference type="ChEBI" id="CHEBI:18420"/>
        <label>1</label>
    </ligand>
</feature>
<keyword evidence="8 11" id="KW-0460">Magnesium</keyword>
<dbReference type="NCBIfam" id="NF002095">
    <property type="entry name" value="PRK00934.1"/>
    <property type="match status" value="1"/>
</dbReference>
<feature type="binding site" evidence="11">
    <location>
        <position position="216"/>
    </location>
    <ligand>
        <name>D-ribose 5-phosphate</name>
        <dbReference type="ChEBI" id="CHEBI:78346"/>
    </ligand>
</feature>
<proteinExistence type="inferred from homology"/>
<dbReference type="SMART" id="SM01400">
    <property type="entry name" value="Pribosyltran_N"/>
    <property type="match status" value="1"/>
</dbReference>
<comment type="cofactor">
    <cofactor evidence="11">
        <name>Mg(2+)</name>
        <dbReference type="ChEBI" id="CHEBI:18420"/>
    </cofactor>
    <text evidence="11">Binds 2 Mg(2+) ions per subunit.</text>
</comment>
<evidence type="ECO:0000256" key="7">
    <source>
        <dbReference type="ARBA" id="ARBA00022840"/>
    </source>
</evidence>
<feature type="domain" description="Ribose-phosphate pyrophosphokinase N-terminal" evidence="12">
    <location>
        <begin position="1"/>
        <end position="117"/>
    </location>
</feature>
<evidence type="ECO:0000256" key="9">
    <source>
        <dbReference type="ARBA" id="ARBA00049535"/>
    </source>
</evidence>
<keyword evidence="3 11" id="KW-0479">Metal-binding</keyword>
<name>A0A8D5U615_9CREN</name>
<keyword evidence="5 11" id="KW-0547">Nucleotide-binding</keyword>
<evidence type="ECO:0000259" key="12">
    <source>
        <dbReference type="Pfam" id="PF13793"/>
    </source>
</evidence>
<protein>
    <recommendedName>
        <fullName evidence="11">Ribose-phosphate pyrophosphokinase</fullName>
        <shortName evidence="11">RPPK</shortName>
        <ecNumber evidence="11">2.7.6.1</ecNumber>
    </recommendedName>
    <alternativeName>
        <fullName evidence="11">5-phospho-D-ribosyl alpha-1-diphosphate synthase</fullName>
    </alternativeName>
    <alternativeName>
        <fullName evidence="11">Phosphoribosyl diphosphate synthase</fullName>
    </alternativeName>
    <alternativeName>
        <fullName evidence="11">Phosphoribosyl pyrophosphate synthase</fullName>
        <shortName evidence="11">P-Rib-PP synthase</shortName>
        <shortName evidence="11">PRPP synthase</shortName>
        <shortName evidence="11">PRPPase</shortName>
    </alternativeName>
</protein>
<dbReference type="UniPathway" id="UPA00087">
    <property type="reaction ID" value="UER00172"/>
</dbReference>
<dbReference type="PANTHER" id="PTHR10210">
    <property type="entry name" value="RIBOSE-PHOSPHATE DIPHOSPHOKINASE FAMILY MEMBER"/>
    <property type="match status" value="1"/>
</dbReference>
<comment type="function">
    <text evidence="11">Involved in the biosynthesis of the central metabolite phospho-alpha-D-ribosyl-1-pyrophosphate (PRPP) via the transfer of pyrophosphoryl group from ATP to 1-hydroxyl of ribose-5-phosphate (Rib-5-P).</text>
</comment>
<dbReference type="GO" id="GO:0005737">
    <property type="term" value="C:cytoplasm"/>
    <property type="evidence" value="ECO:0007669"/>
    <property type="project" value="UniProtKB-SubCell"/>
</dbReference>
<keyword evidence="2 11" id="KW-0808">Transferase</keyword>
<dbReference type="EMBL" id="AP024597">
    <property type="protein sequence ID" value="BCU70240.1"/>
    <property type="molecule type" value="Genomic_DNA"/>
</dbReference>
<dbReference type="GO" id="GO:0016301">
    <property type="term" value="F:kinase activity"/>
    <property type="evidence" value="ECO:0007669"/>
    <property type="project" value="UniProtKB-KW"/>
</dbReference>
<dbReference type="Pfam" id="PF14572">
    <property type="entry name" value="Pribosyl_synth"/>
    <property type="match status" value="1"/>
</dbReference>
<dbReference type="AlphaFoldDB" id="A0A8D5U615"/>
<gene>
    <name evidence="11" type="primary">prs</name>
    <name evidence="13" type="ORF">KN1_15370</name>
</gene>
<feature type="binding site" evidence="11">
    <location>
        <position position="165"/>
    </location>
    <ligand>
        <name>Mg(2+)</name>
        <dbReference type="ChEBI" id="CHEBI:18420"/>
        <label>2</label>
    </ligand>
</feature>
<comment type="similarity">
    <text evidence="10 11">Belongs to the ribose-phosphate pyrophosphokinase family. Class III (archaeal) subfamily.</text>
</comment>
<dbReference type="InterPro" id="IPR029099">
    <property type="entry name" value="Pribosyltran_N"/>
</dbReference>
<feature type="active site" evidence="11">
    <location>
        <position position="188"/>
    </location>
</feature>
<evidence type="ECO:0000313" key="13">
    <source>
        <dbReference type="EMBL" id="BCU70240.1"/>
    </source>
</evidence>
<dbReference type="GO" id="GO:0000287">
    <property type="term" value="F:magnesium ion binding"/>
    <property type="evidence" value="ECO:0007669"/>
    <property type="project" value="UniProtKB-UniRule"/>
</dbReference>
<evidence type="ECO:0000256" key="10">
    <source>
        <dbReference type="ARBA" id="ARBA00061433"/>
    </source>
</evidence>
<keyword evidence="1 11" id="KW-0963">Cytoplasm</keyword>
<dbReference type="GO" id="GO:0004749">
    <property type="term" value="F:ribose phosphate diphosphokinase activity"/>
    <property type="evidence" value="ECO:0007669"/>
    <property type="project" value="UniProtKB-UniRule"/>
</dbReference>
<dbReference type="InterPro" id="IPR037514">
    <property type="entry name" value="Rib-P_diPkinase_arc"/>
</dbReference>
<dbReference type="EC" id="2.7.6.1" evidence="11"/>
<organism evidence="13 14">
    <name type="scientific">Stygiolobus caldivivus</name>
    <dbReference type="NCBI Taxonomy" id="2824673"/>
    <lineage>
        <taxon>Archaea</taxon>
        <taxon>Thermoproteota</taxon>
        <taxon>Thermoprotei</taxon>
        <taxon>Sulfolobales</taxon>
        <taxon>Sulfolobaceae</taxon>
        <taxon>Stygiolobus</taxon>
    </lineage>
</organism>
<dbReference type="CDD" id="cd06223">
    <property type="entry name" value="PRTases_typeI"/>
    <property type="match status" value="1"/>
</dbReference>
<evidence type="ECO:0000313" key="14">
    <source>
        <dbReference type="Proteomes" id="UP000825123"/>
    </source>
</evidence>
<dbReference type="KEGG" id="csty:KN1_15370"/>
<dbReference type="InterPro" id="IPR000836">
    <property type="entry name" value="PRTase_dom"/>
</dbReference>
<feature type="binding site" evidence="11">
    <location>
        <begin position="220"/>
        <end position="224"/>
    </location>
    <ligand>
        <name>D-ribose 5-phosphate</name>
        <dbReference type="ChEBI" id="CHEBI:78346"/>
    </ligand>
</feature>
<dbReference type="FunFam" id="3.40.50.2020:FF:000074">
    <property type="entry name" value="Ribose-phosphate pyrophosphokinase"/>
    <property type="match status" value="1"/>
</dbReference>
<evidence type="ECO:0000256" key="3">
    <source>
        <dbReference type="ARBA" id="ARBA00022723"/>
    </source>
</evidence>
<dbReference type="SUPFAM" id="SSF53271">
    <property type="entry name" value="PRTase-like"/>
    <property type="match status" value="1"/>
</dbReference>
<evidence type="ECO:0000256" key="6">
    <source>
        <dbReference type="ARBA" id="ARBA00022777"/>
    </source>
</evidence>
<reference evidence="13 14" key="1">
    <citation type="submission" date="2021-04" db="EMBL/GenBank/DDBJ databases">
        <title>Complete genome sequence of Stygiolobus sp. KN-1.</title>
        <authorList>
            <person name="Nakamura K."/>
            <person name="Sakai H."/>
            <person name="Kurosawa N."/>
        </authorList>
    </citation>
    <scope>NUCLEOTIDE SEQUENCE [LARGE SCALE GENOMIC DNA]</scope>
    <source>
        <strain evidence="13 14">KN-1</strain>
    </source>
</reference>
<dbReference type="HAMAP" id="MF_00583_A">
    <property type="entry name" value="RibP_PPkinase_A"/>
    <property type="match status" value="1"/>
</dbReference>
<dbReference type="Proteomes" id="UP000825123">
    <property type="component" value="Chromosome"/>
</dbReference>
<comment type="pathway">
    <text evidence="11">Metabolic intermediate biosynthesis; 5-phospho-alpha-D-ribose 1-diphosphate biosynthesis; 5-phospho-alpha-D-ribose 1-diphosphate from D-ribose 5-phosphate (route I): step 1/1.</text>
</comment>
<keyword evidence="6 11" id="KW-0418">Kinase</keyword>
<evidence type="ECO:0000256" key="2">
    <source>
        <dbReference type="ARBA" id="ARBA00022679"/>
    </source>
</evidence>
<sequence>MIIIGGTATNGIDERVSRLLNLKLIKVEHKVFPDGESYIRIPEQINDKEVVLIQSLYPPQDKHLVDLFLMIETLADMKIEKINVVAPYLAYSRQNRRFKEGEAVSVKTVLNLIRKSGATSLAVVEPHHYEELEYFDGETRVIDPIPDIGKVISEKTKGPLVLAPDKGALNRAKRLAEILNTDYMFIEKERDLNTGEVRVKNLPELKVNGRDVVLIDDIISTGGTMVQAISMVKKQGAKNVYVSAVHGLFIGDAYSKLIQAGASEVIITNTIPQDPSKVSVVDVSDAIARTI</sequence>
<dbReference type="GO" id="GO:0006015">
    <property type="term" value="P:5-phosphoribose 1-diphosphate biosynthetic process"/>
    <property type="evidence" value="ECO:0007669"/>
    <property type="project" value="UniProtKB-UniRule"/>
</dbReference>
<comment type="catalytic activity">
    <reaction evidence="9 11">
        <text>D-ribose 5-phosphate + ATP = 5-phospho-alpha-D-ribose 1-diphosphate + AMP + H(+)</text>
        <dbReference type="Rhea" id="RHEA:15609"/>
        <dbReference type="ChEBI" id="CHEBI:15378"/>
        <dbReference type="ChEBI" id="CHEBI:30616"/>
        <dbReference type="ChEBI" id="CHEBI:58017"/>
        <dbReference type="ChEBI" id="CHEBI:78346"/>
        <dbReference type="ChEBI" id="CHEBI:456215"/>
        <dbReference type="EC" id="2.7.6.1"/>
    </reaction>
</comment>
<dbReference type="GeneID" id="66163255"/>
<dbReference type="InterPro" id="IPR029057">
    <property type="entry name" value="PRTase-like"/>
</dbReference>